<feature type="compositionally biased region" description="Pro residues" evidence="1">
    <location>
        <begin position="503"/>
        <end position="514"/>
    </location>
</feature>
<feature type="compositionally biased region" description="Polar residues" evidence="1">
    <location>
        <begin position="308"/>
        <end position="318"/>
    </location>
</feature>
<feature type="compositionally biased region" description="Polar residues" evidence="1">
    <location>
        <begin position="145"/>
        <end position="158"/>
    </location>
</feature>
<dbReference type="OrthoDB" id="3254104at2759"/>
<feature type="compositionally biased region" description="Polar residues" evidence="1">
    <location>
        <begin position="59"/>
        <end position="68"/>
    </location>
</feature>
<feature type="compositionally biased region" description="Polar residues" evidence="1">
    <location>
        <begin position="482"/>
        <end position="499"/>
    </location>
</feature>
<proteinExistence type="predicted"/>
<feature type="compositionally biased region" description="Polar residues" evidence="1">
    <location>
        <begin position="595"/>
        <end position="615"/>
    </location>
</feature>
<keyword evidence="2" id="KW-0472">Membrane</keyword>
<accession>A0A409XBZ6</accession>
<name>A0A409XBZ6_PSICY</name>
<dbReference type="Proteomes" id="UP000283269">
    <property type="component" value="Unassembled WGS sequence"/>
</dbReference>
<evidence type="ECO:0000313" key="3">
    <source>
        <dbReference type="EMBL" id="PPQ88187.1"/>
    </source>
</evidence>
<feature type="compositionally biased region" description="Low complexity" evidence="1">
    <location>
        <begin position="69"/>
        <end position="85"/>
    </location>
</feature>
<feature type="compositionally biased region" description="Low complexity" evidence="1">
    <location>
        <begin position="385"/>
        <end position="430"/>
    </location>
</feature>
<evidence type="ECO:0000256" key="2">
    <source>
        <dbReference type="SAM" id="Phobius"/>
    </source>
</evidence>
<feature type="compositionally biased region" description="Low complexity" evidence="1">
    <location>
        <begin position="573"/>
        <end position="585"/>
    </location>
</feature>
<sequence>MSDLRSSNEPKGATASTAGSQRGVKSTRTPATRSTKDADPPHRSQMVPTPVSASGARRGQTSQTTMPAPSTTTSQRQRTPSNSQPKPVSSPRPEFPESKSSLDGTGYIVESFPSSTFKSDSREGGVSSSNRLVPPSSMLAPKALSDSTRQSVSSFQTEPSSYYSVEEGGGSSVGPPMPQGPQQTRQNSDPDSPANRYESLWLASHAPPMPTPDLGHPPMPMPDVRPPRMPSPHHHHVNENENDGDFEEYDDDLESSSAGNDFEALNYGTEPPRPSRGSESQSPNVPPKDRYDSSWLAGPSPGMPIPTTGYTSPTANPSMPSPSADLGTRQTQGTARIDYSHTSHGLAVGPRPGAAVGIVSGTAPLRIHHHPRPIGIVTSPSPDDPSNAEPANASASHQNQNQNQPQNQPNPQRVNFHSQQSSGSSYNSTSRPQNERPQTNTPTPPSTQKFGSSYESRPPGASAPSIPSGANASALQNIPAKQHTTQNTAARPGRTQTVVTPSPSSPSPTAPPATAPTSSTSPPPAPSSPSSTPAQHRPPQPSSVGSSYKPAVSSNLAPQKLNTSASPNRTERPSPTITTATTTPRPHVHIEESNRPSTVSSPQIQHQTSSASAANKHQAKVHEASAAVAAGPTRPRLTGNPSQMDTQYVNMLLALDDIPTLYNLLAGFFTWILLAGFILFPGTFSTLQTLNTTGVTGQVQQEFTKAITHLPLFIVAWICTAVGVFGMIWLWWRWRKNYIWGLNKIFLPGFLNSLAGLLSTIASVFGVQNGNLVTSSKATLIVTAASTGTLVCGWVKARHDKEVGKERAGKYGEGVVDLSKRRANGTQ</sequence>
<dbReference type="InParanoid" id="A0A409XBZ6"/>
<keyword evidence="2" id="KW-0812">Transmembrane</keyword>
<feature type="compositionally biased region" description="Acidic residues" evidence="1">
    <location>
        <begin position="240"/>
        <end position="254"/>
    </location>
</feature>
<dbReference type="EMBL" id="NHYD01002137">
    <property type="protein sequence ID" value="PPQ88187.1"/>
    <property type="molecule type" value="Genomic_DNA"/>
</dbReference>
<feature type="region of interest" description="Disordered" evidence="1">
    <location>
        <begin position="1"/>
        <end position="641"/>
    </location>
</feature>
<organism evidence="3 4">
    <name type="scientific">Psilocybe cyanescens</name>
    <dbReference type="NCBI Taxonomy" id="93625"/>
    <lineage>
        <taxon>Eukaryota</taxon>
        <taxon>Fungi</taxon>
        <taxon>Dikarya</taxon>
        <taxon>Basidiomycota</taxon>
        <taxon>Agaricomycotina</taxon>
        <taxon>Agaricomycetes</taxon>
        <taxon>Agaricomycetidae</taxon>
        <taxon>Agaricales</taxon>
        <taxon>Agaricineae</taxon>
        <taxon>Strophariaceae</taxon>
        <taxon>Psilocybe</taxon>
    </lineage>
</organism>
<comment type="caution">
    <text evidence="3">The sequence shown here is derived from an EMBL/GenBank/DDBJ whole genome shotgun (WGS) entry which is preliminary data.</text>
</comment>
<protein>
    <submittedName>
        <fullName evidence="3">Uncharacterized protein</fullName>
    </submittedName>
</protein>
<feature type="compositionally biased region" description="Polar residues" evidence="1">
    <location>
        <begin position="542"/>
        <end position="568"/>
    </location>
</feature>
<feature type="transmembrane region" description="Helical" evidence="2">
    <location>
        <begin position="661"/>
        <end position="680"/>
    </location>
</feature>
<evidence type="ECO:0000256" key="1">
    <source>
        <dbReference type="SAM" id="MobiDB-lite"/>
    </source>
</evidence>
<gene>
    <name evidence="3" type="ORF">CVT25_005152</name>
</gene>
<evidence type="ECO:0000313" key="4">
    <source>
        <dbReference type="Proteomes" id="UP000283269"/>
    </source>
</evidence>
<feature type="compositionally biased region" description="Low complexity" evidence="1">
    <location>
        <begin position="456"/>
        <end position="474"/>
    </location>
</feature>
<feature type="transmembrane region" description="Helical" evidence="2">
    <location>
        <begin position="710"/>
        <end position="732"/>
    </location>
</feature>
<feature type="transmembrane region" description="Helical" evidence="2">
    <location>
        <begin position="744"/>
        <end position="766"/>
    </location>
</feature>
<keyword evidence="2" id="KW-1133">Transmembrane helix</keyword>
<keyword evidence="4" id="KW-1185">Reference proteome</keyword>
<reference evidence="3 4" key="1">
    <citation type="journal article" date="2018" name="Evol. Lett.">
        <title>Horizontal gene cluster transfer increased hallucinogenic mushroom diversity.</title>
        <authorList>
            <person name="Reynolds H.T."/>
            <person name="Vijayakumar V."/>
            <person name="Gluck-Thaler E."/>
            <person name="Korotkin H.B."/>
            <person name="Matheny P.B."/>
            <person name="Slot J.C."/>
        </authorList>
    </citation>
    <scope>NUCLEOTIDE SEQUENCE [LARGE SCALE GENOMIC DNA]</scope>
    <source>
        <strain evidence="3 4">2631</strain>
    </source>
</reference>
<feature type="compositionally biased region" description="Polar residues" evidence="1">
    <location>
        <begin position="1"/>
        <end position="33"/>
    </location>
</feature>
<dbReference type="AlphaFoldDB" id="A0A409XBZ6"/>
<feature type="compositionally biased region" description="Pro residues" evidence="1">
    <location>
        <begin position="207"/>
        <end position="230"/>
    </location>
</feature>
<dbReference type="STRING" id="93625.A0A409XBZ6"/>